<dbReference type="Proteomes" id="UP000465361">
    <property type="component" value="Unassembled WGS sequence"/>
</dbReference>
<feature type="domain" description="Sulfotransferase" evidence="3">
    <location>
        <begin position="51"/>
        <end position="310"/>
    </location>
</feature>
<dbReference type="GO" id="GO:0008146">
    <property type="term" value="F:sulfotransferase activity"/>
    <property type="evidence" value="ECO:0007669"/>
    <property type="project" value="InterPro"/>
</dbReference>
<dbReference type="Gene3D" id="3.40.50.300">
    <property type="entry name" value="P-loop containing nucleotide triphosphate hydrolases"/>
    <property type="match status" value="1"/>
</dbReference>
<accession>A0A7I9Y3F3</accession>
<comment type="similarity">
    <text evidence="1">Belongs to the sulfotransferase 1 family.</text>
</comment>
<evidence type="ECO:0000313" key="5">
    <source>
        <dbReference type="Proteomes" id="UP000465361"/>
    </source>
</evidence>
<dbReference type="PANTHER" id="PTHR11783">
    <property type="entry name" value="SULFOTRANSFERASE SULT"/>
    <property type="match status" value="1"/>
</dbReference>
<dbReference type="InterPro" id="IPR000863">
    <property type="entry name" value="Sulfotransferase_dom"/>
</dbReference>
<dbReference type="InterPro" id="IPR027417">
    <property type="entry name" value="P-loop_NTPase"/>
</dbReference>
<protein>
    <submittedName>
        <fullName evidence="4">Sulfotransferase</fullName>
    </submittedName>
</protein>
<proteinExistence type="inferred from homology"/>
<dbReference type="Pfam" id="PF00685">
    <property type="entry name" value="Sulfotransfer_1"/>
    <property type="match status" value="1"/>
</dbReference>
<keyword evidence="2 4" id="KW-0808">Transferase</keyword>
<keyword evidence="5" id="KW-1185">Reference proteome</keyword>
<gene>
    <name evidence="4" type="ORF">MBOT_38820</name>
</gene>
<organism evidence="4 5">
    <name type="scientific">Mycobacterium botniense</name>
    <dbReference type="NCBI Taxonomy" id="84962"/>
    <lineage>
        <taxon>Bacteria</taxon>
        <taxon>Bacillati</taxon>
        <taxon>Actinomycetota</taxon>
        <taxon>Actinomycetes</taxon>
        <taxon>Mycobacteriales</taxon>
        <taxon>Mycobacteriaceae</taxon>
        <taxon>Mycobacterium</taxon>
    </lineage>
</organism>
<name>A0A7I9Y3F3_9MYCO</name>
<evidence type="ECO:0000259" key="3">
    <source>
        <dbReference type="Pfam" id="PF00685"/>
    </source>
</evidence>
<comment type="caution">
    <text evidence="4">The sequence shown here is derived from an EMBL/GenBank/DDBJ whole genome shotgun (WGS) entry which is preliminary data.</text>
</comment>
<evidence type="ECO:0000313" key="4">
    <source>
        <dbReference type="EMBL" id="GFG76517.1"/>
    </source>
</evidence>
<dbReference type="EMBL" id="BLKW01000004">
    <property type="protein sequence ID" value="GFG76517.1"/>
    <property type="molecule type" value="Genomic_DNA"/>
</dbReference>
<dbReference type="AlphaFoldDB" id="A0A7I9Y3F3"/>
<evidence type="ECO:0000256" key="1">
    <source>
        <dbReference type="ARBA" id="ARBA00005771"/>
    </source>
</evidence>
<evidence type="ECO:0000256" key="2">
    <source>
        <dbReference type="ARBA" id="ARBA00022679"/>
    </source>
</evidence>
<sequence>METPIIRRPRPLSRQRRADHLYTLNCEEPDYLSNSMVWEDFLAQGGFVEGDIVVADPFKAGTTWTQRIIQQILHNGEEKGEGLSDTSPWLDSSWGDHAKMLTVLKEQREAGIRRVIKSHLPADALPIAAEARYVFVGRNGKDLGISFHNYLKNFSDETMSTINRIHASWCPEHVDLVIPANVQDFFDVWLDTDGYGCCDLFDVVSSWWRLRDEPNVLLVHYQQLKDDLRREIARLARFLGIDPASLRMDAIVEHCSFEYMRARAEKMAPFGGGHMSDAKAFFHKGPQRDYRAELSPAQIDRFDRAAVAKLGARCAHWLETGETVSDQRAGDR</sequence>
<dbReference type="SUPFAM" id="SSF52540">
    <property type="entry name" value="P-loop containing nucleoside triphosphate hydrolases"/>
    <property type="match status" value="1"/>
</dbReference>
<reference evidence="4 5" key="1">
    <citation type="journal article" date="2019" name="Emerg. Microbes Infect.">
        <title>Comprehensive subspecies identification of 175 nontuberculous mycobacteria species based on 7547 genomic profiles.</title>
        <authorList>
            <person name="Matsumoto Y."/>
            <person name="Kinjo T."/>
            <person name="Motooka D."/>
            <person name="Nabeya D."/>
            <person name="Jung N."/>
            <person name="Uechi K."/>
            <person name="Horii T."/>
            <person name="Iida T."/>
            <person name="Fujita J."/>
            <person name="Nakamura S."/>
        </authorList>
    </citation>
    <scope>NUCLEOTIDE SEQUENCE [LARGE SCALE GENOMIC DNA]</scope>
    <source>
        <strain evidence="4 5">JCM 17322</strain>
    </source>
</reference>